<sequence>MTCTTKTVKLELTLPLSRTDITTTPKMTSGTLNIEVKNVSFTLVAFQFLAALVLSSVAPIAVIAAIEQIRPLAIYGHPIAARAAVFASSTFGALAPFYFIRSPFTTTDVNATPANEHQEMLNWHVSQVGTLIAWVPVTALVAISARHDIGLLYTHGVWVLFGCLAFGHDWLLERSWFGNESKQGDGKNEEKAAAPIKTDDKLRNRKAGTADATSAEGEAAEVKKVEPPKKKRSNLPNWFPVFGAATVMPVVSTLHTINQLLMGIEPTIIDGTPALGVIGLVTLFASILVVSLLPYVLTAPNTIARTSQLSLFVLGLASLLLLNQLYEPLTIPSDVAPFDREHPLKIIPKMEMDVTDVNNPKTTYDLTFNTLALPYLVPTVLKPKSTKCSAVNKVTTKCSIDPIPNKIHGPRFPELAKALDVVEFQEIGKSTWSVTVRSEYSRICFFGGVEGDDNAWRLNEKGGIYPYNVWPGTNSVRPSKFDSRVGTAFAYKSYFDEPQTFTVKVNRTRIDELGASAKLLTMKVGCYVDDLAYIPGWDSLEKAVLPKWTVLEGSGNGVLTVSKKFVLIL</sequence>
<keyword evidence="4" id="KW-1185">Reference proteome</keyword>
<proteinExistence type="predicted"/>
<protein>
    <submittedName>
        <fullName evidence="3">Uncharacterized protein</fullName>
    </submittedName>
</protein>
<feature type="transmembrane region" description="Helical" evidence="2">
    <location>
        <begin position="44"/>
        <end position="67"/>
    </location>
</feature>
<dbReference type="EMBL" id="MCGO01000010">
    <property type="protein sequence ID" value="ORY48976.1"/>
    <property type="molecule type" value="Genomic_DNA"/>
</dbReference>
<feature type="transmembrane region" description="Helical" evidence="2">
    <location>
        <begin position="120"/>
        <end position="143"/>
    </location>
</feature>
<evidence type="ECO:0000256" key="1">
    <source>
        <dbReference type="SAM" id="MobiDB-lite"/>
    </source>
</evidence>
<feature type="transmembrane region" description="Helical" evidence="2">
    <location>
        <begin position="277"/>
        <end position="297"/>
    </location>
</feature>
<evidence type="ECO:0000313" key="3">
    <source>
        <dbReference type="EMBL" id="ORY48976.1"/>
    </source>
</evidence>
<evidence type="ECO:0000313" key="4">
    <source>
        <dbReference type="Proteomes" id="UP000193642"/>
    </source>
</evidence>
<feature type="transmembrane region" description="Helical" evidence="2">
    <location>
        <begin position="309"/>
        <end position="326"/>
    </location>
</feature>
<gene>
    <name evidence="3" type="ORF">BCR33DRAFT_15366</name>
</gene>
<keyword evidence="2" id="KW-0812">Transmembrane</keyword>
<feature type="transmembrane region" description="Helical" evidence="2">
    <location>
        <begin position="79"/>
        <end position="100"/>
    </location>
</feature>
<evidence type="ECO:0000256" key="2">
    <source>
        <dbReference type="SAM" id="Phobius"/>
    </source>
</evidence>
<name>A0A1Y2CPX6_9FUNG</name>
<feature type="transmembrane region" description="Helical" evidence="2">
    <location>
        <begin position="238"/>
        <end position="257"/>
    </location>
</feature>
<dbReference type="AlphaFoldDB" id="A0A1Y2CPX6"/>
<comment type="caution">
    <text evidence="3">The sequence shown here is derived from an EMBL/GenBank/DDBJ whole genome shotgun (WGS) entry which is preliminary data.</text>
</comment>
<feature type="compositionally biased region" description="Basic and acidic residues" evidence="1">
    <location>
        <begin position="182"/>
        <end position="202"/>
    </location>
</feature>
<organism evidence="3 4">
    <name type="scientific">Rhizoclosmatium globosum</name>
    <dbReference type="NCBI Taxonomy" id="329046"/>
    <lineage>
        <taxon>Eukaryota</taxon>
        <taxon>Fungi</taxon>
        <taxon>Fungi incertae sedis</taxon>
        <taxon>Chytridiomycota</taxon>
        <taxon>Chytridiomycota incertae sedis</taxon>
        <taxon>Chytridiomycetes</taxon>
        <taxon>Chytridiales</taxon>
        <taxon>Chytriomycetaceae</taxon>
        <taxon>Rhizoclosmatium</taxon>
    </lineage>
</organism>
<dbReference type="Proteomes" id="UP000193642">
    <property type="component" value="Unassembled WGS sequence"/>
</dbReference>
<keyword evidence="2" id="KW-0472">Membrane</keyword>
<accession>A0A1Y2CPX6</accession>
<feature type="region of interest" description="Disordered" evidence="1">
    <location>
        <begin position="180"/>
        <end position="231"/>
    </location>
</feature>
<dbReference type="OrthoDB" id="76293at2759"/>
<keyword evidence="2" id="KW-1133">Transmembrane helix</keyword>
<reference evidence="3 4" key="1">
    <citation type="submission" date="2016-07" db="EMBL/GenBank/DDBJ databases">
        <title>Pervasive Adenine N6-methylation of Active Genes in Fungi.</title>
        <authorList>
            <consortium name="DOE Joint Genome Institute"/>
            <person name="Mondo S.J."/>
            <person name="Dannebaum R.O."/>
            <person name="Kuo R.C."/>
            <person name="Labutti K."/>
            <person name="Haridas S."/>
            <person name="Kuo A."/>
            <person name="Salamov A."/>
            <person name="Ahrendt S.R."/>
            <person name="Lipzen A."/>
            <person name="Sullivan W."/>
            <person name="Andreopoulos W.B."/>
            <person name="Clum A."/>
            <person name="Lindquist E."/>
            <person name="Daum C."/>
            <person name="Ramamoorthy G.K."/>
            <person name="Gryganskyi A."/>
            <person name="Culley D."/>
            <person name="Magnuson J.K."/>
            <person name="James T.Y."/>
            <person name="O'Malley M.A."/>
            <person name="Stajich J.E."/>
            <person name="Spatafora J.W."/>
            <person name="Visel A."/>
            <person name="Grigoriev I.V."/>
        </authorList>
    </citation>
    <scope>NUCLEOTIDE SEQUENCE [LARGE SCALE GENOMIC DNA]</scope>
    <source>
        <strain evidence="3 4">JEL800</strain>
    </source>
</reference>